<proteinExistence type="predicted"/>
<keyword evidence="1" id="KW-1133">Transmembrane helix</keyword>
<feature type="transmembrane region" description="Helical" evidence="1">
    <location>
        <begin position="29"/>
        <end position="51"/>
    </location>
</feature>
<reference evidence="2" key="1">
    <citation type="submission" date="2014-11" db="EMBL/GenBank/DDBJ databases">
        <authorList>
            <person name="Amaro Gonzalez C."/>
        </authorList>
    </citation>
    <scope>NUCLEOTIDE SEQUENCE</scope>
</reference>
<reference evidence="2" key="2">
    <citation type="journal article" date="2015" name="Fish Shellfish Immunol.">
        <title>Early steps in the European eel (Anguilla anguilla)-Vibrio vulnificus interaction in the gills: Role of the RtxA13 toxin.</title>
        <authorList>
            <person name="Callol A."/>
            <person name="Pajuelo D."/>
            <person name="Ebbesson L."/>
            <person name="Teles M."/>
            <person name="MacKenzie S."/>
            <person name="Amaro C."/>
        </authorList>
    </citation>
    <scope>NUCLEOTIDE SEQUENCE</scope>
</reference>
<evidence type="ECO:0000256" key="1">
    <source>
        <dbReference type="SAM" id="Phobius"/>
    </source>
</evidence>
<organism evidence="2">
    <name type="scientific">Anguilla anguilla</name>
    <name type="common">European freshwater eel</name>
    <name type="synonym">Muraena anguilla</name>
    <dbReference type="NCBI Taxonomy" id="7936"/>
    <lineage>
        <taxon>Eukaryota</taxon>
        <taxon>Metazoa</taxon>
        <taxon>Chordata</taxon>
        <taxon>Craniata</taxon>
        <taxon>Vertebrata</taxon>
        <taxon>Euteleostomi</taxon>
        <taxon>Actinopterygii</taxon>
        <taxon>Neopterygii</taxon>
        <taxon>Teleostei</taxon>
        <taxon>Anguilliformes</taxon>
        <taxon>Anguillidae</taxon>
        <taxon>Anguilla</taxon>
    </lineage>
</organism>
<keyword evidence="1" id="KW-0812">Transmembrane</keyword>
<accession>A0A0E9PE50</accession>
<keyword evidence="1" id="KW-0472">Membrane</keyword>
<dbReference type="AlphaFoldDB" id="A0A0E9PE50"/>
<name>A0A0E9PE50_ANGAN</name>
<dbReference type="EMBL" id="GBXM01106237">
    <property type="protein sequence ID" value="JAH02340.1"/>
    <property type="molecule type" value="Transcribed_RNA"/>
</dbReference>
<sequence length="55" mass="6406">MRRLQPFSEILEHLQFPFFFLFANWPPSFIYAIKVSLCPVTATATFALISLKIKD</sequence>
<evidence type="ECO:0000313" key="2">
    <source>
        <dbReference type="EMBL" id="JAH02340.1"/>
    </source>
</evidence>
<protein>
    <submittedName>
        <fullName evidence="2">Uncharacterized protein</fullName>
    </submittedName>
</protein>